<dbReference type="InterPro" id="IPR036388">
    <property type="entry name" value="WH-like_DNA-bd_sf"/>
</dbReference>
<evidence type="ECO:0000256" key="3">
    <source>
        <dbReference type="ARBA" id="ARBA00023163"/>
    </source>
</evidence>
<dbReference type="SUPFAM" id="SSF46785">
    <property type="entry name" value="Winged helix' DNA-binding domain"/>
    <property type="match status" value="1"/>
</dbReference>
<dbReference type="InterPro" id="IPR036390">
    <property type="entry name" value="WH_DNA-bd_sf"/>
</dbReference>
<evidence type="ECO:0000313" key="5">
    <source>
        <dbReference type="EMBL" id="MBO7748336.1"/>
    </source>
</evidence>
<dbReference type="SUPFAM" id="SSF100950">
    <property type="entry name" value="NagB/RpiA/CoA transferase-like"/>
    <property type="match status" value="1"/>
</dbReference>
<accession>A0ABS3WJ29</accession>
<dbReference type="EMBL" id="JAGGDJ010000054">
    <property type="protein sequence ID" value="MBO7748336.1"/>
    <property type="molecule type" value="Genomic_DNA"/>
</dbReference>
<dbReference type="Gene3D" id="1.10.10.10">
    <property type="entry name" value="Winged helix-like DNA-binding domain superfamily/Winged helix DNA-binding domain"/>
    <property type="match status" value="1"/>
</dbReference>
<keyword evidence="6" id="KW-1185">Reference proteome</keyword>
<keyword evidence="3" id="KW-0804">Transcription</keyword>
<comment type="caution">
    <text evidence="5">The sequence shown here is derived from an EMBL/GenBank/DDBJ whole genome shotgun (WGS) entry which is preliminary data.</text>
</comment>
<evidence type="ECO:0000256" key="1">
    <source>
        <dbReference type="ARBA" id="ARBA00023015"/>
    </source>
</evidence>
<dbReference type="PROSITE" id="PS00894">
    <property type="entry name" value="HTH_DEOR_1"/>
    <property type="match status" value="1"/>
</dbReference>
<keyword evidence="1" id="KW-0805">Transcription regulation</keyword>
<dbReference type="Gene3D" id="3.40.50.1360">
    <property type="match status" value="1"/>
</dbReference>
<protein>
    <submittedName>
        <fullName evidence="5">DeoR/GlpR transcriptional regulator</fullName>
    </submittedName>
</protein>
<dbReference type="Pfam" id="PF08220">
    <property type="entry name" value="HTH_DeoR"/>
    <property type="match status" value="1"/>
</dbReference>
<evidence type="ECO:0000313" key="6">
    <source>
        <dbReference type="Proteomes" id="UP000670947"/>
    </source>
</evidence>
<dbReference type="InterPro" id="IPR014036">
    <property type="entry name" value="DeoR-like_C"/>
</dbReference>
<name>A0ABS3WJ29_9BACL</name>
<dbReference type="InterPro" id="IPR050313">
    <property type="entry name" value="Carb_Metab_HTH_regulators"/>
</dbReference>
<dbReference type="Pfam" id="PF00455">
    <property type="entry name" value="DeoRC"/>
    <property type="match status" value="1"/>
</dbReference>
<dbReference type="SMART" id="SM01134">
    <property type="entry name" value="DeoRC"/>
    <property type="match status" value="1"/>
</dbReference>
<dbReference type="PANTHER" id="PTHR30363">
    <property type="entry name" value="HTH-TYPE TRANSCRIPTIONAL REGULATOR SRLR-RELATED"/>
    <property type="match status" value="1"/>
</dbReference>
<dbReference type="PANTHER" id="PTHR30363:SF44">
    <property type="entry name" value="AGA OPERON TRANSCRIPTIONAL REPRESSOR-RELATED"/>
    <property type="match status" value="1"/>
</dbReference>
<evidence type="ECO:0000259" key="4">
    <source>
        <dbReference type="PROSITE" id="PS51000"/>
    </source>
</evidence>
<dbReference type="InterPro" id="IPR018356">
    <property type="entry name" value="Tscrpt_reg_HTH_DeoR_CS"/>
</dbReference>
<dbReference type="PRINTS" id="PR00037">
    <property type="entry name" value="HTHLACR"/>
</dbReference>
<dbReference type="InterPro" id="IPR037171">
    <property type="entry name" value="NagB/RpiA_transferase-like"/>
</dbReference>
<dbReference type="PROSITE" id="PS51000">
    <property type="entry name" value="HTH_DEOR_2"/>
    <property type="match status" value="1"/>
</dbReference>
<dbReference type="SMART" id="SM00420">
    <property type="entry name" value="HTH_DEOR"/>
    <property type="match status" value="1"/>
</dbReference>
<organism evidence="5 6">
    <name type="scientific">Paenibacillus artemisiicola</name>
    <dbReference type="NCBI Taxonomy" id="1172618"/>
    <lineage>
        <taxon>Bacteria</taxon>
        <taxon>Bacillati</taxon>
        <taxon>Bacillota</taxon>
        <taxon>Bacilli</taxon>
        <taxon>Bacillales</taxon>
        <taxon>Paenibacillaceae</taxon>
        <taxon>Paenibacillus</taxon>
    </lineage>
</organism>
<dbReference type="Proteomes" id="UP000670947">
    <property type="component" value="Unassembled WGS sequence"/>
</dbReference>
<reference evidence="5 6" key="1">
    <citation type="submission" date="2021-03" db="EMBL/GenBank/DDBJ databases">
        <title>Paenibacillus artemisicola MWE-103 whole genome sequence.</title>
        <authorList>
            <person name="Ham Y.J."/>
        </authorList>
    </citation>
    <scope>NUCLEOTIDE SEQUENCE [LARGE SCALE GENOMIC DNA]</scope>
    <source>
        <strain evidence="5 6">MWE-103</strain>
    </source>
</reference>
<evidence type="ECO:0000256" key="2">
    <source>
        <dbReference type="ARBA" id="ARBA00023125"/>
    </source>
</evidence>
<dbReference type="RefSeq" id="WP_208850909.1">
    <property type="nucleotide sequence ID" value="NZ_JAGGDJ010000054.1"/>
</dbReference>
<feature type="domain" description="HTH deoR-type" evidence="4">
    <location>
        <begin position="4"/>
        <end position="59"/>
    </location>
</feature>
<dbReference type="InterPro" id="IPR001034">
    <property type="entry name" value="DeoR_HTH"/>
</dbReference>
<keyword evidence="2" id="KW-0238">DNA-binding</keyword>
<sequence length="251" mass="27868">MSKIDARRGWILEQLKDKGSIQVGEVVKQFSVSEATVRRDLEVLENEKKCIRTLGGAVLEIMKMETPFFKKLEINAEEKKQVAEKALGLIRDHDIIGLTGGTTNYFIAKRLDQFEGLTIVTNAINIAYELIGKPGLRLIVTGGTINTQSYELSGPLADGTLNRLSIQKTFVGVDGISLSRGITTFNEMEAETNRVMMQKSLQNYIVADHTKFNNSSLFVINDFGSVNGMITDDGVSPEIVRRYREAGISFI</sequence>
<proteinExistence type="predicted"/>
<gene>
    <name evidence="5" type="ORF">I8J29_29540</name>
</gene>